<sequence>MNYKYHIISIAIVCLGQLVMGQKLQQDEAEQLKNLLNTTLAPNFKLELKGDKAFCNIDELNKILDVKDSFQIAEDSLPMEAKKELYKGHYGGPVFWKYNFQTATNSDVLFKTNKYQQLFFTISFKDQDTIVIRSRLNAYTSYHRLSDSTPHIVNWTGDKYISLLLTPKKVDSKMVFQLKGITISGKFERHDKTDLEKKYIKDLQSIFKREFKTLFESEEMSQLISEKIKH</sequence>
<reference evidence="1 2" key="1">
    <citation type="journal article" date="2023" name="Int. J. Syst. Evol. Microbiol.">
        <title>Winogradskyella bathintestinalis sp. nov., isolated from the intestine of the deep-sea loosejaw dragonfish, Malacosteus niger.</title>
        <authorList>
            <person name="Uniacke-Lowe S."/>
            <person name="Johnson C.N."/>
            <person name="Stanton C."/>
            <person name="Hill C."/>
            <person name="Ross P."/>
        </authorList>
    </citation>
    <scope>NUCLEOTIDE SEQUENCE [LARGE SCALE GENOMIC DNA]</scope>
    <source>
        <strain evidence="1 2">APC 3343</strain>
    </source>
</reference>
<keyword evidence="2" id="KW-1185">Reference proteome</keyword>
<evidence type="ECO:0000313" key="1">
    <source>
        <dbReference type="EMBL" id="MDN3493454.1"/>
    </source>
</evidence>
<evidence type="ECO:0000313" key="2">
    <source>
        <dbReference type="Proteomes" id="UP001231197"/>
    </source>
</evidence>
<dbReference type="Proteomes" id="UP001231197">
    <property type="component" value="Unassembled WGS sequence"/>
</dbReference>
<protein>
    <recommendedName>
        <fullName evidence="3">DUF4468 domain-containing protein</fullName>
    </recommendedName>
</protein>
<gene>
    <name evidence="1" type="ORF">QMA06_12040</name>
</gene>
<dbReference type="RefSeq" id="WP_290207113.1">
    <property type="nucleotide sequence ID" value="NZ_JASDDK010000004.1"/>
</dbReference>
<comment type="caution">
    <text evidence="1">The sequence shown here is derived from an EMBL/GenBank/DDBJ whole genome shotgun (WGS) entry which is preliminary data.</text>
</comment>
<evidence type="ECO:0008006" key="3">
    <source>
        <dbReference type="Google" id="ProtNLM"/>
    </source>
</evidence>
<name>A0ABT7ZWV4_9FLAO</name>
<accession>A0ABT7ZWV4</accession>
<organism evidence="1 2">
    <name type="scientific">Winogradskyella bathintestinalis</name>
    <dbReference type="NCBI Taxonomy" id="3035208"/>
    <lineage>
        <taxon>Bacteria</taxon>
        <taxon>Pseudomonadati</taxon>
        <taxon>Bacteroidota</taxon>
        <taxon>Flavobacteriia</taxon>
        <taxon>Flavobacteriales</taxon>
        <taxon>Flavobacteriaceae</taxon>
        <taxon>Winogradskyella</taxon>
    </lineage>
</organism>
<dbReference type="EMBL" id="JASDDK010000004">
    <property type="protein sequence ID" value="MDN3493454.1"/>
    <property type="molecule type" value="Genomic_DNA"/>
</dbReference>
<proteinExistence type="predicted"/>